<name>M0P6A6_9EURY</name>
<feature type="compositionally biased region" description="Basic and acidic residues" evidence="3">
    <location>
        <begin position="164"/>
        <end position="184"/>
    </location>
</feature>
<dbReference type="AlphaFoldDB" id="M0P6A6"/>
<reference evidence="5 6" key="1">
    <citation type="journal article" date="2014" name="PLoS Genet.">
        <title>Phylogenetically driven sequencing of extremely halophilic archaea reveals strategies for static and dynamic osmo-response.</title>
        <authorList>
            <person name="Becker E.A."/>
            <person name="Seitzer P.M."/>
            <person name="Tritt A."/>
            <person name="Larsen D."/>
            <person name="Krusor M."/>
            <person name="Yao A.I."/>
            <person name="Wu D."/>
            <person name="Madern D."/>
            <person name="Eisen J.A."/>
            <person name="Darling A.E."/>
            <person name="Facciotti M.T."/>
        </authorList>
    </citation>
    <scope>NUCLEOTIDE SEQUENCE [LARGE SCALE GENOMIC DNA]</scope>
    <source>
        <strain evidence="5 6">JCM 14978</strain>
    </source>
</reference>
<sequence length="192" mass="20259">MAALREHDRVDRVDVVDKEGPATRVRLVSDAPPPHVAAAREVGLPIEAPVSVTDGRASLDAVGERSRLTAFGRRLTAEGITVAIKASDADAEPVLTDAQRELVLAAVAAGYYDTPRECTLTELAEARGLAKSTCSETLHRAEGQVLRRFVAGECAGDDPVQALDGERAIGDEADPDRERDRAESAEAAAPGP</sequence>
<evidence type="ECO:0000256" key="3">
    <source>
        <dbReference type="SAM" id="MobiDB-lite"/>
    </source>
</evidence>
<feature type="region of interest" description="Disordered" evidence="3">
    <location>
        <begin position="157"/>
        <end position="192"/>
    </location>
</feature>
<evidence type="ECO:0000313" key="5">
    <source>
        <dbReference type="EMBL" id="EMA64375.1"/>
    </source>
</evidence>
<keyword evidence="2" id="KW-0804">Transcription</keyword>
<dbReference type="PATRIC" id="fig|1230456.3.peg.1772"/>
<feature type="domain" description="HTH bat-type" evidence="4">
    <location>
        <begin position="95"/>
        <end position="146"/>
    </location>
</feature>
<evidence type="ECO:0000259" key="4">
    <source>
        <dbReference type="Pfam" id="PF04967"/>
    </source>
</evidence>
<protein>
    <submittedName>
        <fullName evidence="5">Bacterio-opsin activator HTH domain protein</fullName>
    </submittedName>
</protein>
<evidence type="ECO:0000313" key="6">
    <source>
        <dbReference type="Proteomes" id="UP000011546"/>
    </source>
</evidence>
<accession>M0P6A6</accession>
<evidence type="ECO:0000256" key="2">
    <source>
        <dbReference type="ARBA" id="ARBA00023163"/>
    </source>
</evidence>
<dbReference type="InterPro" id="IPR007050">
    <property type="entry name" value="HTH_bacterioopsin"/>
</dbReference>
<proteinExistence type="predicted"/>
<evidence type="ECO:0000256" key="1">
    <source>
        <dbReference type="ARBA" id="ARBA00023015"/>
    </source>
</evidence>
<keyword evidence="1" id="KW-0805">Transcription regulation</keyword>
<dbReference type="Proteomes" id="UP000011546">
    <property type="component" value="Unassembled WGS sequence"/>
</dbReference>
<gene>
    <name evidence="5" type="ORF">C468_08976</name>
</gene>
<organism evidence="5 6">
    <name type="scientific">Halorubrum kocurii JCM 14978</name>
    <dbReference type="NCBI Taxonomy" id="1230456"/>
    <lineage>
        <taxon>Archaea</taxon>
        <taxon>Methanobacteriati</taxon>
        <taxon>Methanobacteriota</taxon>
        <taxon>Stenosarchaea group</taxon>
        <taxon>Halobacteria</taxon>
        <taxon>Halobacteriales</taxon>
        <taxon>Haloferacaceae</taxon>
        <taxon>Halorubrum</taxon>
    </lineage>
</organism>
<dbReference type="Pfam" id="PF04967">
    <property type="entry name" value="HTH_10"/>
    <property type="match status" value="1"/>
</dbReference>
<dbReference type="PANTHER" id="PTHR34236">
    <property type="entry name" value="DIMETHYL SULFOXIDE REDUCTASE TRANSCRIPTIONAL ACTIVATOR"/>
    <property type="match status" value="1"/>
</dbReference>
<dbReference type="EMBL" id="AOJH01000057">
    <property type="protein sequence ID" value="EMA64375.1"/>
    <property type="molecule type" value="Genomic_DNA"/>
</dbReference>
<keyword evidence="6" id="KW-1185">Reference proteome</keyword>
<comment type="caution">
    <text evidence="5">The sequence shown here is derived from an EMBL/GenBank/DDBJ whole genome shotgun (WGS) entry which is preliminary data.</text>
</comment>
<dbReference type="PANTHER" id="PTHR34236:SF1">
    <property type="entry name" value="DIMETHYL SULFOXIDE REDUCTASE TRANSCRIPTIONAL ACTIVATOR"/>
    <property type="match status" value="1"/>
</dbReference>